<keyword evidence="3" id="KW-0067">ATP-binding</keyword>
<feature type="domain" description="Histidine kinase/HSP90-like ATPase" evidence="2">
    <location>
        <begin position="42"/>
        <end position="149"/>
    </location>
</feature>
<keyword evidence="1" id="KW-0418">Kinase</keyword>
<dbReference type="GO" id="GO:0005524">
    <property type="term" value="F:ATP binding"/>
    <property type="evidence" value="ECO:0007669"/>
    <property type="project" value="UniProtKB-KW"/>
</dbReference>
<dbReference type="AlphaFoldDB" id="A0A7X1I6F5"/>
<gene>
    <name evidence="3" type="ORF">H1R13_33330</name>
</gene>
<dbReference type="GO" id="GO:0004674">
    <property type="term" value="F:protein serine/threonine kinase activity"/>
    <property type="evidence" value="ECO:0007669"/>
    <property type="project" value="UniProtKB-KW"/>
</dbReference>
<name>A0A7X1I6F5_9ACTN</name>
<keyword evidence="4" id="KW-1185">Reference proteome</keyword>
<protein>
    <submittedName>
        <fullName evidence="3">ATP-binding protein</fullName>
    </submittedName>
</protein>
<dbReference type="SUPFAM" id="SSF55874">
    <property type="entry name" value="ATPase domain of HSP90 chaperone/DNA topoisomerase II/histidine kinase"/>
    <property type="match status" value="1"/>
</dbReference>
<comment type="caution">
    <text evidence="3">The sequence shown here is derived from an EMBL/GenBank/DDBJ whole genome shotgun (WGS) entry which is preliminary data.</text>
</comment>
<dbReference type="PANTHER" id="PTHR35526">
    <property type="entry name" value="ANTI-SIGMA-F FACTOR RSBW-RELATED"/>
    <property type="match status" value="1"/>
</dbReference>
<dbReference type="InterPro" id="IPR050267">
    <property type="entry name" value="Anti-sigma-factor_SerPK"/>
</dbReference>
<sequence length="159" mass="17090">MAVPLRQKASDGPDRNGDTRAALRWDTRWHSGAISAADARAAVGRFLDRVRATGRVRVPDRLAQDAQLVVSELITNVVRHAPGVCGLDLEVQPDNGQVLISVWDTSPVPPTRRPPDGRRVGGHGLEIVGALSQAVTVTERDQGKQVTARLLLPTASGER</sequence>
<dbReference type="PANTHER" id="PTHR35526:SF3">
    <property type="entry name" value="ANTI-SIGMA-F FACTOR RSBW"/>
    <property type="match status" value="1"/>
</dbReference>
<evidence type="ECO:0000256" key="1">
    <source>
        <dbReference type="ARBA" id="ARBA00022527"/>
    </source>
</evidence>
<proteinExistence type="predicted"/>
<keyword evidence="3" id="KW-0547">Nucleotide-binding</keyword>
<organism evidence="3 4">
    <name type="scientific">Streptomyces mexicanus</name>
    <dbReference type="NCBI Taxonomy" id="178566"/>
    <lineage>
        <taxon>Bacteria</taxon>
        <taxon>Bacillati</taxon>
        <taxon>Actinomycetota</taxon>
        <taxon>Actinomycetes</taxon>
        <taxon>Kitasatosporales</taxon>
        <taxon>Streptomycetaceae</taxon>
        <taxon>Streptomyces</taxon>
    </lineage>
</organism>
<evidence type="ECO:0000313" key="4">
    <source>
        <dbReference type="Proteomes" id="UP000517694"/>
    </source>
</evidence>
<dbReference type="InterPro" id="IPR036890">
    <property type="entry name" value="HATPase_C_sf"/>
</dbReference>
<dbReference type="Gene3D" id="3.30.565.10">
    <property type="entry name" value="Histidine kinase-like ATPase, C-terminal domain"/>
    <property type="match status" value="1"/>
</dbReference>
<reference evidence="3 4" key="1">
    <citation type="submission" date="2020-08" db="EMBL/GenBank/DDBJ databases">
        <title>Whole-Genome Sequence of French Clinical Streptomyces mexicanus Strain Q0842.</title>
        <authorList>
            <person name="Boxberger M."/>
            <person name="La Scola B."/>
        </authorList>
    </citation>
    <scope>NUCLEOTIDE SEQUENCE [LARGE SCALE GENOMIC DNA]</scope>
    <source>
        <strain evidence="3 4">Marseille-Q0842</strain>
    </source>
</reference>
<dbReference type="Proteomes" id="UP000517694">
    <property type="component" value="Unassembled WGS sequence"/>
</dbReference>
<dbReference type="Pfam" id="PF13581">
    <property type="entry name" value="HATPase_c_2"/>
    <property type="match status" value="1"/>
</dbReference>
<dbReference type="EMBL" id="JACMHY010000020">
    <property type="protein sequence ID" value="MBC2869657.1"/>
    <property type="molecule type" value="Genomic_DNA"/>
</dbReference>
<keyword evidence="1" id="KW-0723">Serine/threonine-protein kinase</keyword>
<dbReference type="InterPro" id="IPR003594">
    <property type="entry name" value="HATPase_dom"/>
</dbReference>
<accession>A0A7X1I6F5</accession>
<evidence type="ECO:0000313" key="3">
    <source>
        <dbReference type="EMBL" id="MBC2869657.1"/>
    </source>
</evidence>
<dbReference type="OrthoDB" id="5184679at2"/>
<dbReference type="CDD" id="cd16936">
    <property type="entry name" value="HATPase_RsbW-like"/>
    <property type="match status" value="1"/>
</dbReference>
<evidence type="ECO:0000259" key="2">
    <source>
        <dbReference type="Pfam" id="PF13581"/>
    </source>
</evidence>
<keyword evidence="1" id="KW-0808">Transferase</keyword>